<evidence type="ECO:0000313" key="2">
    <source>
        <dbReference type="Proteomes" id="UP000814128"/>
    </source>
</evidence>
<dbReference type="EMBL" id="MU273472">
    <property type="protein sequence ID" value="KAI0036333.1"/>
    <property type="molecule type" value="Genomic_DNA"/>
</dbReference>
<reference evidence="1" key="1">
    <citation type="submission" date="2021-02" db="EMBL/GenBank/DDBJ databases">
        <authorList>
            <consortium name="DOE Joint Genome Institute"/>
            <person name="Ahrendt S."/>
            <person name="Looney B.P."/>
            <person name="Miyauchi S."/>
            <person name="Morin E."/>
            <person name="Drula E."/>
            <person name="Courty P.E."/>
            <person name="Chicoki N."/>
            <person name="Fauchery L."/>
            <person name="Kohler A."/>
            <person name="Kuo A."/>
            <person name="Labutti K."/>
            <person name="Pangilinan J."/>
            <person name="Lipzen A."/>
            <person name="Riley R."/>
            <person name="Andreopoulos W."/>
            <person name="He G."/>
            <person name="Johnson J."/>
            <person name="Barry K.W."/>
            <person name="Grigoriev I.V."/>
            <person name="Nagy L."/>
            <person name="Hibbett D."/>
            <person name="Henrissat B."/>
            <person name="Matheny P.B."/>
            <person name="Labbe J."/>
            <person name="Martin F."/>
        </authorList>
    </citation>
    <scope>NUCLEOTIDE SEQUENCE</scope>
    <source>
        <strain evidence="1">EC-137</strain>
    </source>
</reference>
<accession>A0ACB8QXB4</accession>
<sequence>MSSIIGVDEIRAFSDVHAIYPLIDPTVAFAQQEFKGQVVLLTGASRGIGLSMATFYARAGADLVLVSRKLETLQASKTEILKTFPQARIELVEADVMHPAAGPEAVKRAIDVFGRLDVLAANAGVPSAPKAPIAEKDPLRWWYTQEVNVRGTFSFIHAALPELVKTKGQIIFTSSGMAHIRISGRSDYIISNHTANRLVELVSLEYPEVKTYAVHPGVVETPLSQQVDPPVPRTDPPEVMAATALWLTARNAEFLSGRYINATWDLNEVVAKKDEIIRDNLLVTKLATPSKA</sequence>
<dbReference type="Proteomes" id="UP000814128">
    <property type="component" value="Unassembled WGS sequence"/>
</dbReference>
<gene>
    <name evidence="1" type="ORF">K488DRAFT_82129</name>
</gene>
<reference evidence="1" key="2">
    <citation type="journal article" date="2022" name="New Phytol.">
        <title>Evolutionary transition to the ectomycorrhizal habit in the genomes of a hyperdiverse lineage of mushroom-forming fungi.</title>
        <authorList>
            <person name="Looney B."/>
            <person name="Miyauchi S."/>
            <person name="Morin E."/>
            <person name="Drula E."/>
            <person name="Courty P.E."/>
            <person name="Kohler A."/>
            <person name="Kuo A."/>
            <person name="LaButti K."/>
            <person name="Pangilinan J."/>
            <person name="Lipzen A."/>
            <person name="Riley R."/>
            <person name="Andreopoulos W."/>
            <person name="He G."/>
            <person name="Johnson J."/>
            <person name="Nolan M."/>
            <person name="Tritt A."/>
            <person name="Barry K.W."/>
            <person name="Grigoriev I.V."/>
            <person name="Nagy L.G."/>
            <person name="Hibbett D."/>
            <person name="Henrissat B."/>
            <person name="Matheny P.B."/>
            <person name="Labbe J."/>
            <person name="Martin F.M."/>
        </authorList>
    </citation>
    <scope>NUCLEOTIDE SEQUENCE</scope>
    <source>
        <strain evidence="1">EC-137</strain>
    </source>
</reference>
<keyword evidence="2" id="KW-1185">Reference proteome</keyword>
<evidence type="ECO:0000313" key="1">
    <source>
        <dbReference type="EMBL" id="KAI0036333.1"/>
    </source>
</evidence>
<comment type="caution">
    <text evidence="1">The sequence shown here is derived from an EMBL/GenBank/DDBJ whole genome shotgun (WGS) entry which is preliminary data.</text>
</comment>
<protein>
    <submittedName>
        <fullName evidence="1">NAD-P-binding protein</fullName>
    </submittedName>
</protein>
<name>A0ACB8QXB4_9AGAM</name>
<proteinExistence type="predicted"/>
<organism evidence="1 2">
    <name type="scientific">Vararia minispora EC-137</name>
    <dbReference type="NCBI Taxonomy" id="1314806"/>
    <lineage>
        <taxon>Eukaryota</taxon>
        <taxon>Fungi</taxon>
        <taxon>Dikarya</taxon>
        <taxon>Basidiomycota</taxon>
        <taxon>Agaricomycotina</taxon>
        <taxon>Agaricomycetes</taxon>
        <taxon>Russulales</taxon>
        <taxon>Lachnocladiaceae</taxon>
        <taxon>Vararia</taxon>
    </lineage>
</organism>